<dbReference type="EC" id="2.7.7.7" evidence="1"/>
<evidence type="ECO:0000256" key="2">
    <source>
        <dbReference type="ARBA" id="ARBA00022932"/>
    </source>
</evidence>
<dbReference type="Gene3D" id="3.40.50.300">
    <property type="entry name" value="P-loop containing nucleotide triphosphate hydrolases"/>
    <property type="match status" value="1"/>
</dbReference>
<sequence>MHTPNLINIESEYLTYWQHFKDAYNSKRLAHAQLLRASSITKLTTLYHQIITTLLCKQDNQPCGSCKSCILNNQGMHPDLYQIKPEKVGGVIKVEQIRDLHLTLYTSPQVSENKVILILNAERMNHAAANSLLKILEEPPANIYFILTIESISTLPATIFSRCQHWYFPDPTHEGDYFLQNDKSFLENHQNELFKQKEVFIDDLIAIRKERVSINIIAEKWAIYELVELTRLLYLITAQMIHNYFYKDGSKTALAAKLNELNQDVKVTHLFSLIDKLNQLSKNLSYSINVNQLLTLEDLLLSFL</sequence>
<dbReference type="GO" id="GO:0009360">
    <property type="term" value="C:DNA polymerase III complex"/>
    <property type="evidence" value="ECO:0007669"/>
    <property type="project" value="TreeGrafter"/>
</dbReference>
<proteinExistence type="predicted"/>
<dbReference type="Pfam" id="PF13177">
    <property type="entry name" value="DNA_pol3_delta2"/>
    <property type="match status" value="1"/>
</dbReference>
<dbReference type="Proteomes" id="UP000254794">
    <property type="component" value="Unassembled WGS sequence"/>
</dbReference>
<reference evidence="4 5" key="1">
    <citation type="submission" date="2018-06" db="EMBL/GenBank/DDBJ databases">
        <authorList>
            <consortium name="Pathogen Informatics"/>
            <person name="Doyle S."/>
        </authorList>
    </citation>
    <scope>NUCLEOTIDE SEQUENCE [LARGE SCALE GENOMIC DNA]</scope>
    <source>
        <strain evidence="4 5">NCTC13316</strain>
    </source>
</reference>
<dbReference type="PANTHER" id="PTHR11669:SF8">
    <property type="entry name" value="DNA POLYMERASE III SUBUNIT DELTA"/>
    <property type="match status" value="1"/>
</dbReference>
<keyword evidence="5" id="KW-1185">Reference proteome</keyword>
<evidence type="ECO:0000256" key="1">
    <source>
        <dbReference type="ARBA" id="ARBA00012417"/>
    </source>
</evidence>
<keyword evidence="4" id="KW-0548">Nucleotidyltransferase</keyword>
<dbReference type="GO" id="GO:0003887">
    <property type="term" value="F:DNA-directed DNA polymerase activity"/>
    <property type="evidence" value="ECO:0007669"/>
    <property type="project" value="UniProtKB-KW"/>
</dbReference>
<dbReference type="InterPro" id="IPR027417">
    <property type="entry name" value="P-loop_NTPase"/>
</dbReference>
<protein>
    <recommendedName>
        <fullName evidence="1">DNA-directed DNA polymerase</fullName>
        <ecNumber evidence="1">2.7.7.7</ecNumber>
    </recommendedName>
</protein>
<dbReference type="EMBL" id="UGOD01000001">
    <property type="protein sequence ID" value="STX51341.1"/>
    <property type="molecule type" value="Genomic_DNA"/>
</dbReference>
<gene>
    <name evidence="4" type="primary">holB</name>
    <name evidence="4" type="ORF">NCTC13316_01436</name>
</gene>
<comment type="catalytic activity">
    <reaction evidence="3">
        <text>DNA(n) + a 2'-deoxyribonucleoside 5'-triphosphate = DNA(n+1) + diphosphate</text>
        <dbReference type="Rhea" id="RHEA:22508"/>
        <dbReference type="Rhea" id="RHEA-COMP:17339"/>
        <dbReference type="Rhea" id="RHEA-COMP:17340"/>
        <dbReference type="ChEBI" id="CHEBI:33019"/>
        <dbReference type="ChEBI" id="CHEBI:61560"/>
        <dbReference type="ChEBI" id="CHEBI:173112"/>
        <dbReference type="EC" id="2.7.7.7"/>
    </reaction>
</comment>
<dbReference type="InterPro" id="IPR050238">
    <property type="entry name" value="DNA_Rep/Repair_Clamp_Loader"/>
</dbReference>
<keyword evidence="4" id="KW-0808">Transferase</keyword>
<evidence type="ECO:0000256" key="3">
    <source>
        <dbReference type="ARBA" id="ARBA00049244"/>
    </source>
</evidence>
<accession>A0A378JKT5</accession>
<dbReference type="PANTHER" id="PTHR11669">
    <property type="entry name" value="REPLICATION FACTOR C / DNA POLYMERASE III GAMMA-TAU SUBUNIT"/>
    <property type="match status" value="1"/>
</dbReference>
<dbReference type="AlphaFoldDB" id="A0A378JKT5"/>
<dbReference type="SUPFAM" id="SSF52540">
    <property type="entry name" value="P-loop containing nucleoside triphosphate hydrolases"/>
    <property type="match status" value="1"/>
</dbReference>
<name>A0A378JKT5_9GAMM</name>
<evidence type="ECO:0000313" key="5">
    <source>
        <dbReference type="Proteomes" id="UP000254794"/>
    </source>
</evidence>
<dbReference type="GO" id="GO:0006261">
    <property type="term" value="P:DNA-templated DNA replication"/>
    <property type="evidence" value="ECO:0007669"/>
    <property type="project" value="TreeGrafter"/>
</dbReference>
<organism evidence="4 5">
    <name type="scientific">Legionella busanensis</name>
    <dbReference type="NCBI Taxonomy" id="190655"/>
    <lineage>
        <taxon>Bacteria</taxon>
        <taxon>Pseudomonadati</taxon>
        <taxon>Pseudomonadota</taxon>
        <taxon>Gammaproteobacteria</taxon>
        <taxon>Legionellales</taxon>
        <taxon>Legionellaceae</taxon>
        <taxon>Legionella</taxon>
    </lineage>
</organism>
<keyword evidence="2" id="KW-0239">DNA-directed DNA polymerase</keyword>
<evidence type="ECO:0000313" key="4">
    <source>
        <dbReference type="EMBL" id="STX51341.1"/>
    </source>
</evidence>